<dbReference type="InterPro" id="IPR028098">
    <property type="entry name" value="Glyco_trans_4-like_N"/>
</dbReference>
<evidence type="ECO:0000313" key="5">
    <source>
        <dbReference type="EMBL" id="MCL9818302.1"/>
    </source>
</evidence>
<comment type="caution">
    <text evidence="5">The sequence shown here is derived from an EMBL/GenBank/DDBJ whole genome shotgun (WGS) entry which is preliminary data.</text>
</comment>
<dbReference type="CDD" id="cd03801">
    <property type="entry name" value="GT4_PimA-like"/>
    <property type="match status" value="1"/>
</dbReference>
<gene>
    <name evidence="5" type="ORF">AArcSt2_15275</name>
</gene>
<dbReference type="RefSeq" id="WP_250585885.1">
    <property type="nucleotide sequence ID" value="NZ_JAKRVX010000009.1"/>
</dbReference>
<dbReference type="SUPFAM" id="SSF53756">
    <property type="entry name" value="UDP-Glycosyltransferase/glycogen phosphorylase"/>
    <property type="match status" value="1"/>
</dbReference>
<reference evidence="5" key="1">
    <citation type="journal article" date="2022" name="Syst. Appl. Microbiol.">
        <title>Natronocalculus amylovorans gen. nov., sp. nov., and Natranaeroarchaeum aerophilus sp. nov., dominant culturable amylolytic natronoarchaea from hypersaline soda lakes in southwestern Siberia.</title>
        <authorList>
            <person name="Sorokin D.Y."/>
            <person name="Elcheninov A.G."/>
            <person name="Khizhniak T.V."/>
            <person name="Koenen M."/>
            <person name="Bale N.J."/>
            <person name="Damste J.S.S."/>
            <person name="Kublanov I.V."/>
        </authorList>
    </citation>
    <scope>NUCLEOTIDE SEQUENCE</scope>
    <source>
        <strain evidence="5">AArc-St2</strain>
    </source>
</reference>
<accession>A0AAE3FZM5</accession>
<dbReference type="Pfam" id="PF13439">
    <property type="entry name" value="Glyco_transf_4"/>
    <property type="match status" value="1"/>
</dbReference>
<reference evidence="5" key="2">
    <citation type="submission" date="2022-02" db="EMBL/GenBank/DDBJ databases">
        <authorList>
            <person name="Elcheninov A.G."/>
            <person name="Sorokin D.Y."/>
            <person name="Kublanov I.V."/>
        </authorList>
    </citation>
    <scope>NUCLEOTIDE SEQUENCE</scope>
    <source>
        <strain evidence="5">AArc-St2</strain>
    </source>
</reference>
<evidence type="ECO:0000313" key="6">
    <source>
        <dbReference type="Proteomes" id="UP001203207"/>
    </source>
</evidence>
<dbReference type="AlphaFoldDB" id="A0AAE3FZM5"/>
<dbReference type="Pfam" id="PF00534">
    <property type="entry name" value="Glycos_transf_1"/>
    <property type="match status" value="1"/>
</dbReference>
<sequence length="389" mass="45046">MTSQTRPEEKAGENTSRLHICFICPYIYGYLKPGSQKTVGGAERQQHLLATRFRKEGHHISFITFETEDDEYERIDGFNVWKTLPTTNDLTRTPEALIKLLRSVHRIDADVFYVRGNPPLCILSSYCCKMLGENLVYCVANDSNVELNNLARHHGVFRRTLPKLAYVDAIRRSDYVISQTDYQQRILNDVLGIRSTVVANAYTVPPRNKLLEMDERSHVLWVGSLDSEQKKPDRLIRLAEQLPHIEFVIVGWSQNKSYREKIRYEAEALSNVRFEGFVPPDNIDRYYRRAVAFVNTSEYEGFPNTFLEAWRYGVPVVSLNHTIDGVVSEQNVGLHSKTMDRMANHISMLWKNTDEASEMGRNGRQYLQENYSLDIVFERYACIFNNVVE</sequence>
<dbReference type="PANTHER" id="PTHR12526:SF629">
    <property type="entry name" value="TEICHURONIC ACID BIOSYNTHESIS GLYCOSYLTRANSFERASE TUAH-RELATED"/>
    <property type="match status" value="1"/>
</dbReference>
<feature type="domain" description="Glycosyltransferase subfamily 4-like N-terminal" evidence="4">
    <location>
        <begin position="39"/>
        <end position="200"/>
    </location>
</feature>
<dbReference type="PANTHER" id="PTHR12526">
    <property type="entry name" value="GLYCOSYLTRANSFERASE"/>
    <property type="match status" value="1"/>
</dbReference>
<protein>
    <submittedName>
        <fullName evidence="5">Glycosyltransferase family 4 protein</fullName>
    </submittedName>
</protein>
<feature type="domain" description="Glycosyl transferase family 1" evidence="3">
    <location>
        <begin position="208"/>
        <end position="365"/>
    </location>
</feature>
<evidence type="ECO:0000259" key="3">
    <source>
        <dbReference type="Pfam" id="PF00534"/>
    </source>
</evidence>
<dbReference type="InterPro" id="IPR001296">
    <property type="entry name" value="Glyco_trans_1"/>
</dbReference>
<evidence type="ECO:0000256" key="1">
    <source>
        <dbReference type="ARBA" id="ARBA00022676"/>
    </source>
</evidence>
<keyword evidence="1" id="KW-0328">Glycosyltransferase</keyword>
<keyword evidence="2" id="KW-0808">Transferase</keyword>
<keyword evidence="6" id="KW-1185">Reference proteome</keyword>
<dbReference type="Gene3D" id="3.40.50.2000">
    <property type="entry name" value="Glycogen Phosphorylase B"/>
    <property type="match status" value="2"/>
</dbReference>
<name>A0AAE3FZM5_9EURY</name>
<evidence type="ECO:0000259" key="4">
    <source>
        <dbReference type="Pfam" id="PF13439"/>
    </source>
</evidence>
<dbReference type="EMBL" id="JAKRVX010000009">
    <property type="protein sequence ID" value="MCL9818302.1"/>
    <property type="molecule type" value="Genomic_DNA"/>
</dbReference>
<dbReference type="Proteomes" id="UP001203207">
    <property type="component" value="Unassembled WGS sequence"/>
</dbReference>
<evidence type="ECO:0000256" key="2">
    <source>
        <dbReference type="ARBA" id="ARBA00022679"/>
    </source>
</evidence>
<dbReference type="GO" id="GO:0016757">
    <property type="term" value="F:glycosyltransferase activity"/>
    <property type="evidence" value="ECO:0007669"/>
    <property type="project" value="UniProtKB-KW"/>
</dbReference>
<organism evidence="5 6">
    <name type="scientific">Natronocalculus amylovorans</name>
    <dbReference type="NCBI Taxonomy" id="2917812"/>
    <lineage>
        <taxon>Archaea</taxon>
        <taxon>Methanobacteriati</taxon>
        <taxon>Methanobacteriota</taxon>
        <taxon>Stenosarchaea group</taxon>
        <taxon>Halobacteria</taxon>
        <taxon>Halobacteriales</taxon>
        <taxon>Haloferacaceae</taxon>
        <taxon>Natronocalculus</taxon>
    </lineage>
</organism>
<proteinExistence type="predicted"/>